<dbReference type="RefSeq" id="WP_115578962.1">
    <property type="nucleotide sequence ID" value="NZ_NXLX01000008.1"/>
</dbReference>
<feature type="domain" description="AFP-like" evidence="1">
    <location>
        <begin position="283"/>
        <end position="335"/>
    </location>
</feature>
<name>A0A3D8J9L2_9HELI</name>
<dbReference type="SMART" id="SM00858">
    <property type="entry name" value="SAF"/>
    <property type="match status" value="1"/>
</dbReference>
<dbReference type="CDD" id="cd11615">
    <property type="entry name" value="SAF_NeuB_like"/>
    <property type="match status" value="1"/>
</dbReference>
<dbReference type="Pfam" id="PF03102">
    <property type="entry name" value="NeuB"/>
    <property type="match status" value="1"/>
</dbReference>
<dbReference type="SUPFAM" id="SSF51569">
    <property type="entry name" value="Aldolase"/>
    <property type="match status" value="1"/>
</dbReference>
<dbReference type="PANTHER" id="PTHR42966">
    <property type="entry name" value="N-ACETYLNEURAMINATE SYNTHASE"/>
    <property type="match status" value="1"/>
</dbReference>
<dbReference type="InterPro" id="IPR013132">
    <property type="entry name" value="PseI/NeuA/B-like_N"/>
</dbReference>
<evidence type="ECO:0000313" key="2">
    <source>
        <dbReference type="EMBL" id="RDU73855.1"/>
    </source>
</evidence>
<dbReference type="SUPFAM" id="SSF51269">
    <property type="entry name" value="AFP III-like domain"/>
    <property type="match status" value="1"/>
</dbReference>
<dbReference type="Proteomes" id="UP000256695">
    <property type="component" value="Unassembled WGS sequence"/>
</dbReference>
<evidence type="ECO:0000313" key="3">
    <source>
        <dbReference type="Proteomes" id="UP000256695"/>
    </source>
</evidence>
<organism evidence="2 3">
    <name type="scientific">Helicobacter anseris</name>
    <dbReference type="NCBI Taxonomy" id="375926"/>
    <lineage>
        <taxon>Bacteria</taxon>
        <taxon>Pseudomonadati</taxon>
        <taxon>Campylobacterota</taxon>
        <taxon>Epsilonproteobacteria</taxon>
        <taxon>Campylobacterales</taxon>
        <taxon>Helicobacteraceae</taxon>
        <taxon>Helicobacter</taxon>
    </lineage>
</organism>
<dbReference type="AlphaFoldDB" id="A0A3D8J9L2"/>
<dbReference type="GO" id="GO:0016051">
    <property type="term" value="P:carbohydrate biosynthetic process"/>
    <property type="evidence" value="ECO:0007669"/>
    <property type="project" value="InterPro"/>
</dbReference>
<dbReference type="Pfam" id="PF08666">
    <property type="entry name" value="SAF"/>
    <property type="match status" value="1"/>
</dbReference>
<dbReference type="InterPro" id="IPR051690">
    <property type="entry name" value="PseI-like"/>
</dbReference>
<dbReference type="InterPro" id="IPR006190">
    <property type="entry name" value="SAF_AFP_Neu5Ac"/>
</dbReference>
<protein>
    <submittedName>
        <fullName evidence="2">N-acetylneuraminate synthase</fullName>
    </submittedName>
</protein>
<dbReference type="InterPro" id="IPR036732">
    <property type="entry name" value="AFP_Neu5c_C_sf"/>
</dbReference>
<evidence type="ECO:0000259" key="1">
    <source>
        <dbReference type="PROSITE" id="PS50844"/>
    </source>
</evidence>
<dbReference type="NCBIfam" id="TIGR03569">
    <property type="entry name" value="NeuB_NnaB"/>
    <property type="match status" value="1"/>
</dbReference>
<dbReference type="InterPro" id="IPR020007">
    <property type="entry name" value="NeuB/NeuA"/>
</dbReference>
<accession>A0A3D8J9L2</accession>
<dbReference type="PANTHER" id="PTHR42966:SF1">
    <property type="entry name" value="SIALIC ACID SYNTHASE"/>
    <property type="match status" value="1"/>
</dbReference>
<dbReference type="PROSITE" id="PS50844">
    <property type="entry name" value="AFP_LIKE"/>
    <property type="match status" value="1"/>
</dbReference>
<dbReference type="EMBL" id="NXLX01000008">
    <property type="protein sequence ID" value="RDU73855.1"/>
    <property type="molecule type" value="Genomic_DNA"/>
</dbReference>
<dbReference type="Gene3D" id="3.90.1210.10">
    <property type="entry name" value="Antifreeze-like/N-acetylneuraminic acid synthase C-terminal domain"/>
    <property type="match status" value="1"/>
</dbReference>
<keyword evidence="3" id="KW-1185">Reference proteome</keyword>
<proteinExistence type="predicted"/>
<comment type="caution">
    <text evidence="2">The sequence shown here is derived from an EMBL/GenBank/DDBJ whole genome shotgun (WGS) entry which is preliminary data.</text>
</comment>
<dbReference type="InterPro" id="IPR013785">
    <property type="entry name" value="Aldolase_TIM"/>
</dbReference>
<dbReference type="InterPro" id="IPR057736">
    <property type="entry name" value="SAF_PseI/NeuA/NeuB"/>
</dbReference>
<dbReference type="InterPro" id="IPR013974">
    <property type="entry name" value="SAF"/>
</dbReference>
<gene>
    <name evidence="2" type="primary">neuB</name>
    <name evidence="2" type="ORF">CQA57_04090</name>
</gene>
<reference evidence="2 3" key="1">
    <citation type="submission" date="2018-04" db="EMBL/GenBank/DDBJ databases">
        <title>Novel Campyloabacter and Helicobacter Species and Strains.</title>
        <authorList>
            <person name="Mannion A.J."/>
            <person name="Shen Z."/>
            <person name="Fox J.G."/>
        </authorList>
    </citation>
    <scope>NUCLEOTIDE SEQUENCE [LARGE SCALE GENOMIC DNA]</scope>
    <source>
        <strain evidence="2 3">MIT 04-9362</strain>
    </source>
</reference>
<sequence length="335" mass="37521">MQRTLIIAEAGVNHNGDLNLAKRLIEVAKESGADIIKFQTGKPENVISRFAPKAQYQIENTKNSQENQLEMVKKLALRDDDWTTLIQHCKKVGIEFLSTPFDFESIELLDKLGIQTFKIPSGEITNLPYLRKIGKFNKNIILSTGMSNLGEIETAISILTDAGTKRENITILHCNTEYPTPMQDVNLKAMQTIANAFHLPVGYSDHTQGIHIPIAAVAMGAKVIEKHFTLDKNMDGPDHKASLEPHELKEMIRCIREIEVALGNGIKQESESEKKNKPIARKSIVANRVIKAGEVFSEENLYVKRPANGLSPMEWDNVIGKIAKRDFVEDEIIIL</sequence>
<dbReference type="Gene3D" id="3.20.20.70">
    <property type="entry name" value="Aldolase class I"/>
    <property type="match status" value="1"/>
</dbReference>
<dbReference type="OrthoDB" id="9781701at2"/>
<dbReference type="GO" id="GO:0047444">
    <property type="term" value="F:N-acylneuraminate-9-phosphate synthase activity"/>
    <property type="evidence" value="ECO:0007669"/>
    <property type="project" value="TreeGrafter"/>
</dbReference>